<proteinExistence type="inferred from homology"/>
<evidence type="ECO:0000256" key="5">
    <source>
        <dbReference type="ARBA" id="ARBA00022862"/>
    </source>
</evidence>
<protein>
    <recommendedName>
        <fullName evidence="3">thioredoxin-dependent peroxiredoxin</fullName>
        <ecNumber evidence="3">1.11.1.24</ecNumber>
    </recommendedName>
    <alternativeName>
        <fullName evidence="13">Nuclear thiol peroxidase</fullName>
    </alternativeName>
    <alternativeName>
        <fullName evidence="10">Thioredoxin peroxidase</fullName>
    </alternativeName>
</protein>
<evidence type="ECO:0000256" key="6">
    <source>
        <dbReference type="ARBA" id="ARBA00023002"/>
    </source>
</evidence>
<feature type="region of interest" description="Disordered" evidence="14">
    <location>
        <begin position="246"/>
        <end position="293"/>
    </location>
</feature>
<dbReference type="InterPro" id="IPR050924">
    <property type="entry name" value="Peroxiredoxin_BCP/PrxQ"/>
</dbReference>
<organism evidence="16 17">
    <name type="scientific">Echria macrotheca</name>
    <dbReference type="NCBI Taxonomy" id="438768"/>
    <lineage>
        <taxon>Eukaryota</taxon>
        <taxon>Fungi</taxon>
        <taxon>Dikarya</taxon>
        <taxon>Ascomycota</taxon>
        <taxon>Pezizomycotina</taxon>
        <taxon>Sordariomycetes</taxon>
        <taxon>Sordariomycetidae</taxon>
        <taxon>Sordariales</taxon>
        <taxon>Schizotheciaceae</taxon>
        <taxon>Echria</taxon>
    </lineage>
</organism>
<evidence type="ECO:0000256" key="12">
    <source>
        <dbReference type="ARBA" id="ARBA00049091"/>
    </source>
</evidence>
<evidence type="ECO:0000256" key="11">
    <source>
        <dbReference type="ARBA" id="ARBA00038489"/>
    </source>
</evidence>
<keyword evidence="7" id="KW-1015">Disulfide bond</keyword>
<evidence type="ECO:0000256" key="10">
    <source>
        <dbReference type="ARBA" id="ARBA00032824"/>
    </source>
</evidence>
<dbReference type="Gene3D" id="3.40.30.10">
    <property type="entry name" value="Glutaredoxin"/>
    <property type="match status" value="1"/>
</dbReference>
<feature type="compositionally biased region" description="Basic residues" evidence="14">
    <location>
        <begin position="1"/>
        <end position="10"/>
    </location>
</feature>
<comment type="similarity">
    <text evidence="11">Belongs to the peroxiredoxin family. BCP/PrxQ subfamily.</text>
</comment>
<dbReference type="PANTHER" id="PTHR42801">
    <property type="entry name" value="THIOREDOXIN-DEPENDENT PEROXIDE REDUCTASE"/>
    <property type="match status" value="1"/>
</dbReference>
<dbReference type="GO" id="GO:0008379">
    <property type="term" value="F:thioredoxin peroxidase activity"/>
    <property type="evidence" value="ECO:0007669"/>
    <property type="project" value="TreeGrafter"/>
</dbReference>
<dbReference type="FunFam" id="3.40.30.10:FF:000157">
    <property type="entry name" value="DOT5p Nuclear thiol peroxidase"/>
    <property type="match status" value="1"/>
</dbReference>
<sequence length="293" mass="29647">MPVELRKRKAPAAPPPEPPAKKQSKVSKAAAKVKDAVVRPRGRPAKATAAAAPEAEAEPAATAAATNGATSGKPEVGQTISLDGFGGEVETNKGDKTTLKALVDESKAGVVLFTYPKASTPGCTRQACLFRDAYAPLTATGLAIYGLSTDSPKANTTFQDKQKLPYPLLCDPAATLIAAIGLKKTPKGTTRGVFVVDKSGKVLAAEPGGPEATVAVVKRVVEQLAGPGAGEAAAVEEAAAPVVAAEKAEAADDKAGNADGEGDQKVTIDAAAANGDGPKETAEDKVDGEEKKE</sequence>
<evidence type="ECO:0000256" key="1">
    <source>
        <dbReference type="ARBA" id="ARBA00004123"/>
    </source>
</evidence>
<evidence type="ECO:0000256" key="13">
    <source>
        <dbReference type="ARBA" id="ARBA00077538"/>
    </source>
</evidence>
<accession>A0AAJ0BEM8</accession>
<dbReference type="GO" id="GO:0045454">
    <property type="term" value="P:cell redox homeostasis"/>
    <property type="evidence" value="ECO:0007669"/>
    <property type="project" value="TreeGrafter"/>
</dbReference>
<evidence type="ECO:0000256" key="14">
    <source>
        <dbReference type="SAM" id="MobiDB-lite"/>
    </source>
</evidence>
<comment type="caution">
    <text evidence="16">The sequence shown here is derived from an EMBL/GenBank/DDBJ whole genome shotgun (WGS) entry which is preliminary data.</text>
</comment>
<dbReference type="CDD" id="cd03017">
    <property type="entry name" value="PRX_BCP"/>
    <property type="match status" value="1"/>
</dbReference>
<name>A0AAJ0BEM8_9PEZI</name>
<dbReference type="PROSITE" id="PS51352">
    <property type="entry name" value="THIOREDOXIN_2"/>
    <property type="match status" value="1"/>
</dbReference>
<evidence type="ECO:0000313" key="17">
    <source>
        <dbReference type="Proteomes" id="UP001239445"/>
    </source>
</evidence>
<evidence type="ECO:0000313" key="16">
    <source>
        <dbReference type="EMBL" id="KAK1756856.1"/>
    </source>
</evidence>
<evidence type="ECO:0000256" key="4">
    <source>
        <dbReference type="ARBA" id="ARBA00022559"/>
    </source>
</evidence>
<dbReference type="InterPro" id="IPR036249">
    <property type="entry name" value="Thioredoxin-like_sf"/>
</dbReference>
<evidence type="ECO:0000256" key="7">
    <source>
        <dbReference type="ARBA" id="ARBA00023157"/>
    </source>
</evidence>
<dbReference type="PANTHER" id="PTHR42801:SF23">
    <property type="entry name" value="PEROXIREDOXIN DOT5"/>
    <property type="match status" value="1"/>
</dbReference>
<dbReference type="GO" id="GO:0034599">
    <property type="term" value="P:cellular response to oxidative stress"/>
    <property type="evidence" value="ECO:0007669"/>
    <property type="project" value="TreeGrafter"/>
</dbReference>
<evidence type="ECO:0000259" key="15">
    <source>
        <dbReference type="PROSITE" id="PS51352"/>
    </source>
</evidence>
<feature type="region of interest" description="Disordered" evidence="14">
    <location>
        <begin position="1"/>
        <end position="80"/>
    </location>
</feature>
<evidence type="ECO:0000256" key="3">
    <source>
        <dbReference type="ARBA" id="ARBA00013017"/>
    </source>
</evidence>
<dbReference type="Proteomes" id="UP001239445">
    <property type="component" value="Unassembled WGS sequence"/>
</dbReference>
<feature type="compositionally biased region" description="Basic and acidic residues" evidence="14">
    <location>
        <begin position="277"/>
        <end position="293"/>
    </location>
</feature>
<feature type="domain" description="Thioredoxin" evidence="15">
    <location>
        <begin position="52"/>
        <end position="226"/>
    </location>
</feature>
<dbReference type="InterPro" id="IPR000866">
    <property type="entry name" value="AhpC/TSA"/>
</dbReference>
<evidence type="ECO:0000256" key="2">
    <source>
        <dbReference type="ARBA" id="ARBA00011245"/>
    </source>
</evidence>
<reference evidence="16" key="1">
    <citation type="submission" date="2023-06" db="EMBL/GenBank/DDBJ databases">
        <title>Genome-scale phylogeny and comparative genomics of the fungal order Sordariales.</title>
        <authorList>
            <consortium name="Lawrence Berkeley National Laboratory"/>
            <person name="Hensen N."/>
            <person name="Bonometti L."/>
            <person name="Westerberg I."/>
            <person name="Brannstrom I.O."/>
            <person name="Guillou S."/>
            <person name="Cros-Aarteil S."/>
            <person name="Calhoun S."/>
            <person name="Haridas S."/>
            <person name="Kuo A."/>
            <person name="Mondo S."/>
            <person name="Pangilinan J."/>
            <person name="Riley R."/>
            <person name="Labutti K."/>
            <person name="Andreopoulos B."/>
            <person name="Lipzen A."/>
            <person name="Chen C."/>
            <person name="Yanf M."/>
            <person name="Daum C."/>
            <person name="Ng V."/>
            <person name="Clum A."/>
            <person name="Steindorff A."/>
            <person name="Ohm R."/>
            <person name="Martin F."/>
            <person name="Silar P."/>
            <person name="Natvig D."/>
            <person name="Lalanne C."/>
            <person name="Gautier V."/>
            <person name="Ament-Velasquez S.L."/>
            <person name="Kruys A."/>
            <person name="Hutchinson M.I."/>
            <person name="Powell A.J."/>
            <person name="Barry K."/>
            <person name="Miller A.N."/>
            <person name="Grigoriev I.V."/>
            <person name="Debuchy R."/>
            <person name="Gladieux P."/>
            <person name="Thoren M.H."/>
            <person name="Johannesson H."/>
        </authorList>
    </citation>
    <scope>NUCLEOTIDE SEQUENCE</scope>
    <source>
        <strain evidence="16">PSN4</strain>
    </source>
</reference>
<keyword evidence="4" id="KW-0575">Peroxidase</keyword>
<comment type="subunit">
    <text evidence="2">Monomer.</text>
</comment>
<dbReference type="EMBL" id="MU839831">
    <property type="protein sequence ID" value="KAK1756856.1"/>
    <property type="molecule type" value="Genomic_DNA"/>
</dbReference>
<comment type="catalytic activity">
    <reaction evidence="12">
        <text>a hydroperoxide + [thioredoxin]-dithiol = an alcohol + [thioredoxin]-disulfide + H2O</text>
        <dbReference type="Rhea" id="RHEA:62620"/>
        <dbReference type="Rhea" id="RHEA-COMP:10698"/>
        <dbReference type="Rhea" id="RHEA-COMP:10700"/>
        <dbReference type="ChEBI" id="CHEBI:15377"/>
        <dbReference type="ChEBI" id="CHEBI:29950"/>
        <dbReference type="ChEBI" id="CHEBI:30879"/>
        <dbReference type="ChEBI" id="CHEBI:35924"/>
        <dbReference type="ChEBI" id="CHEBI:50058"/>
        <dbReference type="EC" id="1.11.1.24"/>
    </reaction>
</comment>
<keyword evidence="5" id="KW-0049">Antioxidant</keyword>
<dbReference type="EC" id="1.11.1.24" evidence="3"/>
<feature type="compositionally biased region" description="Basic and acidic residues" evidence="14">
    <location>
        <begin position="246"/>
        <end position="266"/>
    </location>
</feature>
<dbReference type="InterPro" id="IPR013766">
    <property type="entry name" value="Thioredoxin_domain"/>
</dbReference>
<evidence type="ECO:0000256" key="9">
    <source>
        <dbReference type="ARBA" id="ARBA00023284"/>
    </source>
</evidence>
<keyword evidence="9" id="KW-0676">Redox-active center</keyword>
<dbReference type="SUPFAM" id="SSF52833">
    <property type="entry name" value="Thioredoxin-like"/>
    <property type="match status" value="1"/>
</dbReference>
<dbReference type="AlphaFoldDB" id="A0AAJ0BEM8"/>
<keyword evidence="6" id="KW-0560">Oxidoreductase</keyword>
<keyword evidence="8" id="KW-0539">Nucleus</keyword>
<dbReference type="GO" id="GO:0005634">
    <property type="term" value="C:nucleus"/>
    <property type="evidence" value="ECO:0007669"/>
    <property type="project" value="UniProtKB-SubCell"/>
</dbReference>
<dbReference type="Pfam" id="PF00578">
    <property type="entry name" value="AhpC-TSA"/>
    <property type="match status" value="1"/>
</dbReference>
<evidence type="ECO:0000256" key="8">
    <source>
        <dbReference type="ARBA" id="ARBA00023242"/>
    </source>
</evidence>
<comment type="subcellular location">
    <subcellularLocation>
        <location evidence="1">Nucleus</location>
    </subcellularLocation>
</comment>
<gene>
    <name evidence="16" type="ORF">QBC47DRAFT_421961</name>
</gene>
<keyword evidence="17" id="KW-1185">Reference proteome</keyword>
<dbReference type="GO" id="GO:0005737">
    <property type="term" value="C:cytoplasm"/>
    <property type="evidence" value="ECO:0007669"/>
    <property type="project" value="TreeGrafter"/>
</dbReference>
<feature type="compositionally biased region" description="Low complexity" evidence="14">
    <location>
        <begin position="45"/>
        <end position="66"/>
    </location>
</feature>